<evidence type="ECO:0000313" key="1">
    <source>
        <dbReference type="EMBL" id="RMZ99715.1"/>
    </source>
</evidence>
<name>A0A3M7PKR2_BRAPC</name>
<protein>
    <submittedName>
        <fullName evidence="1">Uncharacterized protein</fullName>
    </submittedName>
</protein>
<gene>
    <name evidence="1" type="ORF">BpHYR1_018330</name>
</gene>
<comment type="caution">
    <text evidence="1">The sequence shown here is derived from an EMBL/GenBank/DDBJ whole genome shotgun (WGS) entry which is preliminary data.</text>
</comment>
<evidence type="ECO:0000313" key="2">
    <source>
        <dbReference type="Proteomes" id="UP000276133"/>
    </source>
</evidence>
<dbReference type="EMBL" id="REGN01010095">
    <property type="protein sequence ID" value="RMZ99715.1"/>
    <property type="molecule type" value="Genomic_DNA"/>
</dbReference>
<proteinExistence type="predicted"/>
<sequence length="129" mass="14876">MCEWGRKDIEDSENNITYFIGPHQCETNIPNRSDKHDIEIHSELTLTSLTPLAKGVSRKIRSLIYCIPESLSQDSASKPLYIKNLFRSPGWSQRELLTMKRLRDPVDKVQKVQKGFTPRILPNGFMPSF</sequence>
<dbReference type="Proteomes" id="UP000276133">
    <property type="component" value="Unassembled WGS sequence"/>
</dbReference>
<dbReference type="AlphaFoldDB" id="A0A3M7PKR2"/>
<organism evidence="1 2">
    <name type="scientific">Brachionus plicatilis</name>
    <name type="common">Marine rotifer</name>
    <name type="synonym">Brachionus muelleri</name>
    <dbReference type="NCBI Taxonomy" id="10195"/>
    <lineage>
        <taxon>Eukaryota</taxon>
        <taxon>Metazoa</taxon>
        <taxon>Spiralia</taxon>
        <taxon>Gnathifera</taxon>
        <taxon>Rotifera</taxon>
        <taxon>Eurotatoria</taxon>
        <taxon>Monogononta</taxon>
        <taxon>Pseudotrocha</taxon>
        <taxon>Ploima</taxon>
        <taxon>Brachionidae</taxon>
        <taxon>Brachionus</taxon>
    </lineage>
</organism>
<reference evidence="1 2" key="1">
    <citation type="journal article" date="2018" name="Sci. Rep.">
        <title>Genomic signatures of local adaptation to the degree of environmental predictability in rotifers.</title>
        <authorList>
            <person name="Franch-Gras L."/>
            <person name="Hahn C."/>
            <person name="Garcia-Roger E.M."/>
            <person name="Carmona M.J."/>
            <person name="Serra M."/>
            <person name="Gomez A."/>
        </authorList>
    </citation>
    <scope>NUCLEOTIDE SEQUENCE [LARGE SCALE GENOMIC DNA]</scope>
    <source>
        <strain evidence="1">HYR1</strain>
    </source>
</reference>
<keyword evidence="2" id="KW-1185">Reference proteome</keyword>
<accession>A0A3M7PKR2</accession>